<dbReference type="STRING" id="117157.SAMN04489717_1016"/>
<dbReference type="Proteomes" id="UP000198983">
    <property type="component" value="Chromosome I"/>
</dbReference>
<evidence type="ECO:0000256" key="2">
    <source>
        <dbReference type="ARBA" id="ARBA00012838"/>
    </source>
</evidence>
<dbReference type="GO" id="GO:0005524">
    <property type="term" value="F:ATP binding"/>
    <property type="evidence" value="ECO:0007669"/>
    <property type="project" value="UniProtKB-KW"/>
</dbReference>
<dbReference type="SUPFAM" id="SSF52374">
    <property type="entry name" value="Nucleotidylyl transferase"/>
    <property type="match status" value="1"/>
</dbReference>
<dbReference type="InterPro" id="IPR033911">
    <property type="entry name" value="MetRS_core"/>
</dbReference>
<dbReference type="InterPro" id="IPR023457">
    <property type="entry name" value="Met-tRNA_synth_2"/>
</dbReference>
<evidence type="ECO:0000256" key="10">
    <source>
        <dbReference type="RuleBase" id="RU363039"/>
    </source>
</evidence>
<dbReference type="OrthoDB" id="9810191at2"/>
<dbReference type="PANTHER" id="PTHR43326:SF1">
    <property type="entry name" value="METHIONINE--TRNA LIGASE, MITOCHONDRIAL"/>
    <property type="match status" value="1"/>
</dbReference>
<dbReference type="InterPro" id="IPR002300">
    <property type="entry name" value="aa-tRNA-synth_Ia"/>
</dbReference>
<reference evidence="14 15" key="1">
    <citation type="submission" date="2016-10" db="EMBL/GenBank/DDBJ databases">
        <authorList>
            <person name="de Groot N.N."/>
        </authorList>
    </citation>
    <scope>NUCLEOTIDE SEQUENCE [LARGE SCALE GENOMIC DNA]</scope>
    <source>
        <strain evidence="14 15">DSM 22024</strain>
    </source>
</reference>
<dbReference type="EMBL" id="LT629732">
    <property type="protein sequence ID" value="SDR91660.1"/>
    <property type="molecule type" value="Genomic_DNA"/>
</dbReference>
<dbReference type="Gene3D" id="2.170.220.10">
    <property type="match status" value="1"/>
</dbReference>
<comment type="function">
    <text evidence="1">Is required not only for elongation of protein synthesis but also for the initiation of all mRNA translation through initiator tRNA(fMet) aminoacylation.</text>
</comment>
<protein>
    <recommendedName>
        <fullName evidence="3">Methionine--tRNA ligase</fullName>
        <ecNumber evidence="2">6.1.1.10</ecNumber>
    </recommendedName>
    <alternativeName>
        <fullName evidence="9">Methionyl-tRNA synthetase</fullName>
    </alternativeName>
</protein>
<proteinExistence type="inferred from homology"/>
<dbReference type="RefSeq" id="WP_092650984.1">
    <property type="nucleotide sequence ID" value="NZ_LT629732.1"/>
</dbReference>
<keyword evidence="15" id="KW-1185">Reference proteome</keyword>
<keyword evidence="7 10" id="KW-0648">Protein biosynthesis</keyword>
<gene>
    <name evidence="14" type="ORF">SAMN04489717_1016</name>
</gene>
<dbReference type="PANTHER" id="PTHR43326">
    <property type="entry name" value="METHIONYL-TRNA SYNTHETASE"/>
    <property type="match status" value="1"/>
</dbReference>
<dbReference type="SUPFAM" id="SSF47323">
    <property type="entry name" value="Anticodon-binding domain of a subclass of class I aminoacyl-tRNA synthetases"/>
    <property type="match status" value="1"/>
</dbReference>
<keyword evidence="4 10" id="KW-0436">Ligase</keyword>
<dbReference type="Gene3D" id="3.40.50.620">
    <property type="entry name" value="HUPs"/>
    <property type="match status" value="1"/>
</dbReference>
<dbReference type="InterPro" id="IPR009080">
    <property type="entry name" value="tRNAsynth_Ia_anticodon-bd"/>
</dbReference>
<evidence type="ECO:0000256" key="7">
    <source>
        <dbReference type="ARBA" id="ARBA00022917"/>
    </source>
</evidence>
<dbReference type="CDD" id="cd00814">
    <property type="entry name" value="MetRS_core"/>
    <property type="match status" value="1"/>
</dbReference>
<dbReference type="InterPro" id="IPR041872">
    <property type="entry name" value="Anticodon_Met"/>
</dbReference>
<evidence type="ECO:0000259" key="12">
    <source>
        <dbReference type="Pfam" id="PF09334"/>
    </source>
</evidence>
<comment type="similarity">
    <text evidence="10">Belongs to the class-I aminoacyl-tRNA synthetase family.</text>
</comment>
<evidence type="ECO:0000256" key="6">
    <source>
        <dbReference type="ARBA" id="ARBA00022840"/>
    </source>
</evidence>
<dbReference type="InterPro" id="IPR014758">
    <property type="entry name" value="Met-tRNA_synth"/>
</dbReference>
<dbReference type="AlphaFoldDB" id="A0A1H1MYB4"/>
<evidence type="ECO:0000313" key="14">
    <source>
        <dbReference type="EMBL" id="SDR91660.1"/>
    </source>
</evidence>
<keyword evidence="6 10" id="KW-0067">ATP-binding</keyword>
<keyword evidence="8 10" id="KW-0030">Aminoacyl-tRNA synthetase</keyword>
<evidence type="ECO:0000256" key="3">
    <source>
        <dbReference type="ARBA" id="ARBA00018753"/>
    </source>
</evidence>
<evidence type="ECO:0000313" key="15">
    <source>
        <dbReference type="Proteomes" id="UP000198983"/>
    </source>
</evidence>
<evidence type="ECO:0000259" key="13">
    <source>
        <dbReference type="Pfam" id="PF19303"/>
    </source>
</evidence>
<dbReference type="Gene3D" id="1.10.730.10">
    <property type="entry name" value="Isoleucyl-tRNA Synthetase, Domain 1"/>
    <property type="match status" value="1"/>
</dbReference>
<dbReference type="Pfam" id="PF00133">
    <property type="entry name" value="tRNA-synt_1"/>
    <property type="match status" value="1"/>
</dbReference>
<dbReference type="FunFam" id="2.170.220.10:FF:000003">
    <property type="entry name" value="Methionine--tRNA ligase"/>
    <property type="match status" value="1"/>
</dbReference>
<dbReference type="InterPro" id="IPR014729">
    <property type="entry name" value="Rossmann-like_a/b/a_fold"/>
</dbReference>
<evidence type="ECO:0000256" key="4">
    <source>
        <dbReference type="ARBA" id="ARBA00022598"/>
    </source>
</evidence>
<dbReference type="GO" id="GO:0006431">
    <property type="term" value="P:methionyl-tRNA aminoacylation"/>
    <property type="evidence" value="ECO:0007669"/>
    <property type="project" value="InterPro"/>
</dbReference>
<sequence>MSASPTQPTSPTRLAASARPAAPRRFYVTTSIPYVNADPHLGFALELVQADVLARHRRLRGDQVRFQSGTDDNALKNVQAAERAGVPTQDFVDAHAAAFARQREVLDLSYDDFLRTSRDPRHRPGAERLWRACADAGDLYRKHYEGLYCVGCEQFYAEDELADGLCPQHETRPQPVSEENWFFRLSRYQQQLLDLYASGRLRIEPAVRANEVRAFVEAGLTDFSISRSVDRARGWGVPVPGDPTQVMYVWWDALGNYLTGLDYGDGPDAPAFRTWWRGEGASGSRRVHVVGKDILRFHAIYWPAMLLSAGLPLPTEILVHDFLTANGRKLSKSLGTVVDPVRLTEEYGTDALRWWLTARVPKVGDTDFTLDRLVDVANQDLAGGIGNLTQRVVSMVHRYRAGIVPEGPEGPERDDVREHFAGTALLAEANGLPDRIDDALAAFDLRAATRAVRAVIAQANRYVEDTAPWTLAKAERAGDRDAGRRLDVVLGVLTAAVRAIGAELAPFVPTLAERVLVQVGSGLPGERLPDPAPVFPRLEVRPEVRPDVRPEVTEERREEVPAT</sequence>
<accession>A0A1H1MYB4</accession>
<dbReference type="EC" id="6.1.1.10" evidence="2"/>
<dbReference type="NCBIfam" id="TIGR00398">
    <property type="entry name" value="metG"/>
    <property type="match status" value="1"/>
</dbReference>
<name>A0A1H1MYB4_9ACTN</name>
<dbReference type="Pfam" id="PF19303">
    <property type="entry name" value="Anticodon_3"/>
    <property type="match status" value="1"/>
</dbReference>
<evidence type="ECO:0000256" key="8">
    <source>
        <dbReference type="ARBA" id="ARBA00023146"/>
    </source>
</evidence>
<evidence type="ECO:0000256" key="5">
    <source>
        <dbReference type="ARBA" id="ARBA00022741"/>
    </source>
</evidence>
<feature type="domain" description="Aminoacyl-tRNA synthetase class Ia" evidence="11">
    <location>
        <begin position="24"/>
        <end position="116"/>
    </location>
</feature>
<dbReference type="PRINTS" id="PR01041">
    <property type="entry name" value="TRNASYNTHMET"/>
</dbReference>
<dbReference type="Pfam" id="PF09334">
    <property type="entry name" value="tRNA-synt_1g"/>
    <property type="match status" value="1"/>
</dbReference>
<evidence type="ECO:0000256" key="9">
    <source>
        <dbReference type="ARBA" id="ARBA00030904"/>
    </source>
</evidence>
<organism evidence="14 15">
    <name type="scientific">Actinopolymorpha singaporensis</name>
    <dbReference type="NCBI Taxonomy" id="117157"/>
    <lineage>
        <taxon>Bacteria</taxon>
        <taxon>Bacillati</taxon>
        <taxon>Actinomycetota</taxon>
        <taxon>Actinomycetes</taxon>
        <taxon>Propionibacteriales</taxon>
        <taxon>Actinopolymorphaceae</taxon>
        <taxon>Actinopolymorpha</taxon>
    </lineage>
</organism>
<dbReference type="GO" id="GO:0004825">
    <property type="term" value="F:methionine-tRNA ligase activity"/>
    <property type="evidence" value="ECO:0007669"/>
    <property type="project" value="UniProtKB-EC"/>
</dbReference>
<evidence type="ECO:0000256" key="1">
    <source>
        <dbReference type="ARBA" id="ARBA00003314"/>
    </source>
</evidence>
<dbReference type="CDD" id="cd07957">
    <property type="entry name" value="Anticodon_Ia_Met"/>
    <property type="match status" value="1"/>
</dbReference>
<feature type="domain" description="Methionyl/Leucyl tRNA synthetase" evidence="12">
    <location>
        <begin position="160"/>
        <end position="392"/>
    </location>
</feature>
<feature type="domain" description="Methionyl-tRNA synthetase anticodon-binding" evidence="13">
    <location>
        <begin position="424"/>
        <end position="518"/>
    </location>
</feature>
<keyword evidence="5 10" id="KW-0547">Nucleotide-binding</keyword>
<evidence type="ECO:0000259" key="11">
    <source>
        <dbReference type="Pfam" id="PF00133"/>
    </source>
</evidence>
<dbReference type="InterPro" id="IPR015413">
    <property type="entry name" value="Methionyl/Leucyl_tRNA_Synth"/>
</dbReference>